<evidence type="ECO:0000256" key="3">
    <source>
        <dbReference type="PROSITE-ProRule" id="PRU00289"/>
    </source>
</evidence>
<dbReference type="EMBL" id="BMQB01000013">
    <property type="protein sequence ID" value="GGK09558.1"/>
    <property type="molecule type" value="Genomic_DNA"/>
</dbReference>
<dbReference type="SUPFAM" id="SSF52540">
    <property type="entry name" value="P-loop containing nucleoside triphosphate hydrolases"/>
    <property type="match status" value="1"/>
</dbReference>
<sequence>MTTGLNPPRLRLINTDTADPDDRPPVGDAETVIVDAAGHQVPPTDAAPAPDGDAEPEPVEAPADGGEYGGWQTTSSADRPPVIPAWLRSARARRQILARAADAAAYTVAFHGVRSPKYLAKTLFYAPVGVRRTAWSLLYWATAEQGNFELRQHAAGKGDAFTWQALNRTRSKESRGRWWALGLGAMTFGIGATSLAASGVVPDWGWWAALAAVVPLAARAGRPADVPITDRLTSGPRFTKLTADMVRDALVALSLPGLRERGAVDFMHPGIHRDGPGWLARINLPAGLEAVKVLERRGALSSALRLPVDQVWPTAGPDHAGQLDLWVGYRPASKMGQPAWSLAEPNARTSYFEAAEFGTDQRQRPVSAVLCANNFLIGGRPGSGKSYAGRTIVTIAALDPTVELKIAEYKGTGDFLDLAPLCSTYICGLADDDFAGGLAILNWGLAEAERRGKRIKAAYERGEAPERKVTPELARRPGSGLHPIVIVIDEAHELFGDATVGKEAGAAAERLVKRGRALGITVVIITQIPDKESLPTGITRNVGIRWCLAVPDQVANDMILGTGAYKRGVTGTVYRPGVDAGWGVLTGLAEPTATRSHFPEAKTTASIVARATALRGGVVVGDTVPVARARDLAGDLVAVAARNGQHWTTAAATLVQRWPEAYPTMTGEALSELARAQGVVSTDVKIGGRTLKGYRLGQLRELIAHRDTATPTDGPDGGVNGADGGAEAR</sequence>
<dbReference type="Pfam" id="PF01580">
    <property type="entry name" value="FtsK_SpoIIIE"/>
    <property type="match status" value="1"/>
</dbReference>
<evidence type="ECO:0000259" key="5">
    <source>
        <dbReference type="PROSITE" id="PS50901"/>
    </source>
</evidence>
<dbReference type="Gene3D" id="3.40.50.300">
    <property type="entry name" value="P-loop containing nucleotide triphosphate hydrolases"/>
    <property type="match status" value="1"/>
</dbReference>
<feature type="binding site" evidence="3">
    <location>
        <begin position="379"/>
        <end position="386"/>
    </location>
    <ligand>
        <name>ATP</name>
        <dbReference type="ChEBI" id="CHEBI:30616"/>
    </ligand>
</feature>
<dbReference type="GO" id="GO:0051301">
    <property type="term" value="P:cell division"/>
    <property type="evidence" value="ECO:0007669"/>
    <property type="project" value="UniProtKB-KW"/>
</dbReference>
<dbReference type="AlphaFoldDB" id="A0A8J3BHW4"/>
<reference evidence="6" key="2">
    <citation type="submission" date="2020-09" db="EMBL/GenBank/DDBJ databases">
        <authorList>
            <person name="Sun Q."/>
            <person name="Ohkuma M."/>
        </authorList>
    </citation>
    <scope>NUCLEOTIDE SEQUENCE</scope>
    <source>
        <strain evidence="6">JCM 3090</strain>
    </source>
</reference>
<dbReference type="RefSeq" id="WP_189172137.1">
    <property type="nucleotide sequence ID" value="NZ_BMQB01000013.1"/>
</dbReference>
<accession>A0A8J3BHW4</accession>
<keyword evidence="6" id="KW-0131">Cell cycle</keyword>
<dbReference type="PANTHER" id="PTHR22683:SF41">
    <property type="entry name" value="DNA TRANSLOCASE FTSK"/>
    <property type="match status" value="1"/>
</dbReference>
<keyword evidence="7" id="KW-1185">Reference proteome</keyword>
<dbReference type="InterPro" id="IPR050206">
    <property type="entry name" value="FtsK/SpoIIIE/SftA"/>
</dbReference>
<dbReference type="InterPro" id="IPR002543">
    <property type="entry name" value="FtsK_dom"/>
</dbReference>
<dbReference type="GO" id="GO:0005524">
    <property type="term" value="F:ATP binding"/>
    <property type="evidence" value="ECO:0007669"/>
    <property type="project" value="UniProtKB-UniRule"/>
</dbReference>
<protein>
    <submittedName>
        <fullName evidence="6">Cell division protein FtsK</fullName>
    </submittedName>
</protein>
<evidence type="ECO:0000256" key="4">
    <source>
        <dbReference type="SAM" id="MobiDB-lite"/>
    </source>
</evidence>
<evidence type="ECO:0000256" key="1">
    <source>
        <dbReference type="ARBA" id="ARBA00022741"/>
    </source>
</evidence>
<keyword evidence="1 3" id="KW-0547">Nucleotide-binding</keyword>
<keyword evidence="2 3" id="KW-0067">ATP-binding</keyword>
<dbReference type="PROSITE" id="PS50901">
    <property type="entry name" value="FTSK"/>
    <property type="match status" value="1"/>
</dbReference>
<dbReference type="Proteomes" id="UP000649739">
    <property type="component" value="Unassembled WGS sequence"/>
</dbReference>
<dbReference type="PANTHER" id="PTHR22683">
    <property type="entry name" value="SPORULATION PROTEIN RELATED"/>
    <property type="match status" value="1"/>
</dbReference>
<feature type="domain" description="FtsK" evidence="5">
    <location>
        <begin position="363"/>
        <end position="557"/>
    </location>
</feature>
<feature type="region of interest" description="Disordered" evidence="4">
    <location>
        <begin position="705"/>
        <end position="729"/>
    </location>
</feature>
<gene>
    <name evidence="6" type="ORF">GCM10010123_44300</name>
</gene>
<dbReference type="InterPro" id="IPR027417">
    <property type="entry name" value="P-loop_NTPase"/>
</dbReference>
<proteinExistence type="predicted"/>
<feature type="compositionally biased region" description="Gly residues" evidence="4">
    <location>
        <begin position="715"/>
        <end position="729"/>
    </location>
</feature>
<comment type="caution">
    <text evidence="6">The sequence shown here is derived from an EMBL/GenBank/DDBJ whole genome shotgun (WGS) entry which is preliminary data.</text>
</comment>
<feature type="region of interest" description="Disordered" evidence="4">
    <location>
        <begin position="1"/>
        <end position="75"/>
    </location>
</feature>
<name>A0A8J3BHW4_9ACTN</name>
<evidence type="ECO:0000313" key="7">
    <source>
        <dbReference type="Proteomes" id="UP000649739"/>
    </source>
</evidence>
<feature type="compositionally biased region" description="Low complexity" evidence="4">
    <location>
        <begin position="42"/>
        <end position="51"/>
    </location>
</feature>
<evidence type="ECO:0000313" key="6">
    <source>
        <dbReference type="EMBL" id="GGK09558.1"/>
    </source>
</evidence>
<evidence type="ECO:0000256" key="2">
    <source>
        <dbReference type="ARBA" id="ARBA00022840"/>
    </source>
</evidence>
<keyword evidence="6" id="KW-0132">Cell division</keyword>
<organism evidence="6 7">
    <name type="scientific">Pilimelia anulata</name>
    <dbReference type="NCBI Taxonomy" id="53371"/>
    <lineage>
        <taxon>Bacteria</taxon>
        <taxon>Bacillati</taxon>
        <taxon>Actinomycetota</taxon>
        <taxon>Actinomycetes</taxon>
        <taxon>Micromonosporales</taxon>
        <taxon>Micromonosporaceae</taxon>
        <taxon>Pilimelia</taxon>
    </lineage>
</organism>
<dbReference type="GO" id="GO:0003677">
    <property type="term" value="F:DNA binding"/>
    <property type="evidence" value="ECO:0007669"/>
    <property type="project" value="InterPro"/>
</dbReference>
<reference evidence="6" key="1">
    <citation type="journal article" date="2014" name="Int. J. Syst. Evol. Microbiol.">
        <title>Complete genome sequence of Corynebacterium casei LMG S-19264T (=DSM 44701T), isolated from a smear-ripened cheese.</title>
        <authorList>
            <consortium name="US DOE Joint Genome Institute (JGI-PGF)"/>
            <person name="Walter F."/>
            <person name="Albersmeier A."/>
            <person name="Kalinowski J."/>
            <person name="Ruckert C."/>
        </authorList>
    </citation>
    <scope>NUCLEOTIDE SEQUENCE</scope>
    <source>
        <strain evidence="6">JCM 3090</strain>
    </source>
</reference>